<protein>
    <submittedName>
        <fullName evidence="2">(northern house mosquito) hypothetical protein</fullName>
    </submittedName>
</protein>
<proteinExistence type="predicted"/>
<name>A0A8D8ABF8_CULPI</name>
<dbReference type="EMBL" id="HBUE01019009">
    <property type="protein sequence ID" value="CAG6451711.1"/>
    <property type="molecule type" value="Transcribed_RNA"/>
</dbReference>
<feature type="compositionally biased region" description="Basic residues" evidence="1">
    <location>
        <begin position="39"/>
        <end position="55"/>
    </location>
</feature>
<organism evidence="2">
    <name type="scientific">Culex pipiens</name>
    <name type="common">House mosquito</name>
    <dbReference type="NCBI Taxonomy" id="7175"/>
    <lineage>
        <taxon>Eukaryota</taxon>
        <taxon>Metazoa</taxon>
        <taxon>Ecdysozoa</taxon>
        <taxon>Arthropoda</taxon>
        <taxon>Hexapoda</taxon>
        <taxon>Insecta</taxon>
        <taxon>Pterygota</taxon>
        <taxon>Neoptera</taxon>
        <taxon>Endopterygota</taxon>
        <taxon>Diptera</taxon>
        <taxon>Nematocera</taxon>
        <taxon>Culicoidea</taxon>
        <taxon>Culicidae</taxon>
        <taxon>Culicinae</taxon>
        <taxon>Culicini</taxon>
        <taxon>Culex</taxon>
        <taxon>Culex</taxon>
    </lineage>
</organism>
<feature type="region of interest" description="Disordered" evidence="1">
    <location>
        <begin position="36"/>
        <end position="108"/>
    </location>
</feature>
<evidence type="ECO:0000313" key="2">
    <source>
        <dbReference type="EMBL" id="CAG6451717.1"/>
    </source>
</evidence>
<sequence>MPHRFRSILQLCHQPGPVEHPGQAFRSQQLQLLRDRSPHHPPARRNRIPLRHRQVRPSSADDPVDLHQRLHPHRAGNDLHGCRSRNPRRSDRDHAHLRGGRIRRSHHGPGRLLFRSVLHQEEGLLDRYHANRRERAPDRDHSHRVQLGLHRRRVLRRDHAMLRSSPARHGGNLLQVPTGNDQDDHPAGPNRVLQAGRNRFRRNEATAELPQ</sequence>
<dbReference type="AlphaFoldDB" id="A0A8D8ABF8"/>
<feature type="region of interest" description="Disordered" evidence="1">
    <location>
        <begin position="163"/>
        <end position="192"/>
    </location>
</feature>
<evidence type="ECO:0000256" key="1">
    <source>
        <dbReference type="SAM" id="MobiDB-lite"/>
    </source>
</evidence>
<reference evidence="2" key="1">
    <citation type="submission" date="2021-05" db="EMBL/GenBank/DDBJ databases">
        <authorList>
            <person name="Alioto T."/>
            <person name="Alioto T."/>
            <person name="Gomez Garrido J."/>
        </authorList>
    </citation>
    <scope>NUCLEOTIDE SEQUENCE</scope>
</reference>
<dbReference type="EMBL" id="HBUE01019012">
    <property type="protein sequence ID" value="CAG6451717.1"/>
    <property type="molecule type" value="Transcribed_RNA"/>
</dbReference>
<feature type="compositionally biased region" description="Basic residues" evidence="1">
    <location>
        <begin position="97"/>
        <end position="108"/>
    </location>
</feature>
<accession>A0A8D8ABF8</accession>